<feature type="compositionally biased region" description="Low complexity" evidence="10">
    <location>
        <begin position="133"/>
        <end position="152"/>
    </location>
</feature>
<dbReference type="GO" id="GO:0015914">
    <property type="term" value="P:phospholipid transport"/>
    <property type="evidence" value="ECO:0007669"/>
    <property type="project" value="TreeGrafter"/>
</dbReference>
<dbReference type="PROSITE" id="PS51847">
    <property type="entry name" value="SMP"/>
    <property type="match status" value="1"/>
</dbReference>
<comment type="caution">
    <text evidence="12">The sequence shown here is derived from an EMBL/GenBank/DDBJ whole genome shotgun (WGS) entry which is preliminary data.</text>
</comment>
<keyword evidence="3 9" id="KW-1000">Mitochondrion outer membrane</keyword>
<keyword evidence="7 9" id="KW-0496">Mitochondrion</keyword>
<feature type="compositionally biased region" description="Gly residues" evidence="10">
    <location>
        <begin position="87"/>
        <end position="107"/>
    </location>
</feature>
<dbReference type="AlphaFoldDB" id="A0A2I1FSS4"/>
<name>A0A2I1FSS4_9GLOM</name>
<dbReference type="PANTHER" id="PTHR28204:SF1">
    <property type="entry name" value="MITOCHONDRIAL DISTRIBUTION AND MORPHOLOGY PROTEIN 12"/>
    <property type="match status" value="1"/>
</dbReference>
<evidence type="ECO:0000256" key="2">
    <source>
        <dbReference type="ARBA" id="ARBA00022448"/>
    </source>
</evidence>
<dbReference type="GO" id="GO:1990456">
    <property type="term" value="P:mitochondrion-endoplasmic reticulum membrane tethering"/>
    <property type="evidence" value="ECO:0007669"/>
    <property type="project" value="TreeGrafter"/>
</dbReference>
<feature type="region of interest" description="Disordered" evidence="10">
    <location>
        <begin position="82"/>
        <end position="233"/>
    </location>
</feature>
<comment type="subcellular location">
    <subcellularLocation>
        <location evidence="1">Membrane</location>
    </subcellularLocation>
    <subcellularLocation>
        <location evidence="9">Mitochondrion outer membrane</location>
        <topology evidence="9">Peripheral membrane protein</topology>
        <orientation evidence="9">Cytoplasmic side</orientation>
    </subcellularLocation>
    <subcellularLocation>
        <location evidence="9">Endoplasmic reticulum membrane</location>
        <topology evidence="9">Peripheral membrane protein</topology>
        <orientation evidence="9">Cytoplasmic side</orientation>
    </subcellularLocation>
    <text evidence="9">The ERMES/MDM complex localizes to a few discrete foci (around 10 per single cell), that represent mitochondria-endoplasmic reticulum junctions. These foci are often found next to mtDNA nucleoids.</text>
</comment>
<evidence type="ECO:0000256" key="10">
    <source>
        <dbReference type="SAM" id="MobiDB-lite"/>
    </source>
</evidence>
<protein>
    <recommendedName>
        <fullName evidence="9">Mitochondrial distribution and morphology protein 12</fullName>
    </recommendedName>
    <alternativeName>
        <fullName evidence="9">Mitochondrial inheritance component MDM12</fullName>
    </alternativeName>
</protein>
<comment type="similarity">
    <text evidence="9">Belongs to the MDM12 family.</text>
</comment>
<gene>
    <name evidence="9" type="primary">MDM12</name>
    <name evidence="12" type="ORF">RhiirA4_512349</name>
</gene>
<feature type="compositionally biased region" description="Polar residues" evidence="10">
    <location>
        <begin position="116"/>
        <end position="132"/>
    </location>
</feature>
<evidence type="ECO:0000259" key="11">
    <source>
        <dbReference type="PROSITE" id="PS51847"/>
    </source>
</evidence>
<keyword evidence="5" id="KW-0445">Lipid transport</keyword>
<organism evidence="12 13">
    <name type="scientific">Rhizophagus irregularis</name>
    <dbReference type="NCBI Taxonomy" id="588596"/>
    <lineage>
        <taxon>Eukaryota</taxon>
        <taxon>Fungi</taxon>
        <taxon>Fungi incertae sedis</taxon>
        <taxon>Mucoromycota</taxon>
        <taxon>Glomeromycotina</taxon>
        <taxon>Glomeromycetes</taxon>
        <taxon>Glomerales</taxon>
        <taxon>Glomeraceae</taxon>
        <taxon>Rhizophagus</taxon>
    </lineage>
</organism>
<comment type="function">
    <text evidence="9">Component of the ERMES/MDM complex, which serves as a molecular tether to connect the endoplasmic reticulum (ER) and mitochondria. Components of this complex are involved in the control of mitochondrial shape and protein biogenesis, and function in nonvesicular lipid trafficking between the ER and mitochondria. MDM12 is required for the interaction of the ER-resident membrane protein MMM1 and the outer mitochondrial membrane-resident beta-barrel protein MDM10. The MDM12-MMM1 subcomplex functions in the major beta-barrel assembly pathway that is responsible for biogenesis of all mitochondrial outer membrane beta-barrel proteins, and acts in a late step after the SAM complex. The MDM10-MDM12-MMM1 subcomplex further acts in the TOM40-specific pathway after the action of the MDM12-MMM1 complex. Essential for establishing and maintaining the structure of mitochondria and maintenance of mtDNA nucleoids.</text>
</comment>
<feature type="compositionally biased region" description="Polar residues" evidence="10">
    <location>
        <begin position="175"/>
        <end position="194"/>
    </location>
</feature>
<evidence type="ECO:0000256" key="9">
    <source>
        <dbReference type="HAMAP-Rule" id="MF_03104"/>
    </source>
</evidence>
<evidence type="ECO:0000256" key="6">
    <source>
        <dbReference type="ARBA" id="ARBA00023121"/>
    </source>
</evidence>
<keyword evidence="8 9" id="KW-0472">Membrane</keyword>
<evidence type="ECO:0000256" key="1">
    <source>
        <dbReference type="ARBA" id="ARBA00004370"/>
    </source>
</evidence>
<dbReference type="InterPro" id="IPR031468">
    <property type="entry name" value="SMP_LBD"/>
</dbReference>
<evidence type="ECO:0000256" key="3">
    <source>
        <dbReference type="ARBA" id="ARBA00022787"/>
    </source>
</evidence>
<dbReference type="HAMAP" id="MF_03104">
    <property type="entry name" value="Mdm12"/>
    <property type="match status" value="1"/>
</dbReference>
<evidence type="ECO:0000256" key="4">
    <source>
        <dbReference type="ARBA" id="ARBA00022824"/>
    </source>
</evidence>
<dbReference type="CDD" id="cd21672">
    <property type="entry name" value="SMP_Mdm12"/>
    <property type="match status" value="1"/>
</dbReference>
<dbReference type="GO" id="GO:0005789">
    <property type="term" value="C:endoplasmic reticulum membrane"/>
    <property type="evidence" value="ECO:0007669"/>
    <property type="project" value="UniProtKB-SubCell"/>
</dbReference>
<dbReference type="VEuPathDB" id="FungiDB:FUN_013160"/>
<evidence type="ECO:0000256" key="5">
    <source>
        <dbReference type="ARBA" id="ARBA00023055"/>
    </source>
</evidence>
<keyword evidence="4 9" id="KW-0256">Endoplasmic reticulum</keyword>
<dbReference type="Pfam" id="PF26544">
    <property type="entry name" value="Mdm12"/>
    <property type="match status" value="3"/>
</dbReference>
<keyword evidence="13" id="KW-1185">Reference proteome</keyword>
<dbReference type="GO" id="GO:0045040">
    <property type="term" value="P:protein insertion into mitochondrial outer membrane"/>
    <property type="evidence" value="ECO:0007669"/>
    <property type="project" value="UniProtKB-UniRule"/>
</dbReference>
<comment type="subunit">
    <text evidence="9">Component of the ER-mitochondria encounter structure (ERMES) or MDM complex, composed of MMM1, MDM10, MDM12 and MDM34. A MMM1 homodimer associates with one molecule of MDM12 on each side in a pairwise head-to-tail manner, and the SMP-LTD domains of MMM1 and MDM12 generate a continuous hydrophobic tunnel for phospholipid trafficking.</text>
</comment>
<accession>A0A2I1FSS4</accession>
<keyword evidence="6" id="KW-0446">Lipid-binding</keyword>
<dbReference type="InterPro" id="IPR027532">
    <property type="entry name" value="Mdm12"/>
</dbReference>
<proteinExistence type="inferred from homology"/>
<evidence type="ECO:0000256" key="8">
    <source>
        <dbReference type="ARBA" id="ARBA00023136"/>
    </source>
</evidence>
<evidence type="ECO:0000256" key="7">
    <source>
        <dbReference type="ARBA" id="ARBA00023128"/>
    </source>
</evidence>
<keyword evidence="2" id="KW-0813">Transport</keyword>
<sequence>MSFDIFWDKLDKQVAQKVQDIINEQFRTSNNKPSFIGDIEISEFDFGTVPPSIEIIDVTDPFPEFYLPDNTVVDVDAKSDLSESGGNVNGVGNGVRNGNGGIGGGIGVERVRTRESVVNSEQRTFHHNNSSSSFTRSNPLNNNNNNNNRSSPFTPPITPINRSSSFTTTPITPINRSSPFTTAPITPVNRSSPFTTTPIPPINRSSSFTTTPITPINRSSSFTTTPITPITPIISPSIVTDSSVDYLNYQRQQQRLREQARNDEIPLHLREDYKDYNIQIDDQTQYEPSNSEGEEVPLKQDTDAQIHIEVSYKGNMKMVICTELYMNYPSLMFMSLPVRLTITGFEFSATAVVAYLRNRVNFCFLEPKNPEESHLKEVYIESEIGDKEKQVLKNVGKLEKFIIDQLRKIIDEDFVFPSYHSIEL</sequence>
<dbReference type="VEuPathDB" id="FungiDB:RhiirFUN_020323"/>
<evidence type="ECO:0000313" key="13">
    <source>
        <dbReference type="Proteomes" id="UP000234323"/>
    </source>
</evidence>
<dbReference type="OrthoDB" id="3356905at2759"/>
<feature type="domain" description="SMP-LTD" evidence="11">
    <location>
        <begin position="1"/>
        <end position="424"/>
    </location>
</feature>
<dbReference type="GO" id="GO:0008289">
    <property type="term" value="F:lipid binding"/>
    <property type="evidence" value="ECO:0007669"/>
    <property type="project" value="UniProtKB-KW"/>
</dbReference>
<dbReference type="GO" id="GO:0032865">
    <property type="term" value="C:ERMES complex"/>
    <property type="evidence" value="ECO:0007669"/>
    <property type="project" value="UniProtKB-UniRule"/>
</dbReference>
<reference evidence="12 13" key="1">
    <citation type="submission" date="2015-10" db="EMBL/GenBank/DDBJ databases">
        <title>Genome analyses suggest a sexual origin of heterokaryosis in a supposedly ancient asexual fungus.</title>
        <authorList>
            <person name="Ropars J."/>
            <person name="Sedzielewska K."/>
            <person name="Noel J."/>
            <person name="Charron P."/>
            <person name="Farinelli L."/>
            <person name="Marton T."/>
            <person name="Kruger M."/>
            <person name="Pelin A."/>
            <person name="Brachmann A."/>
            <person name="Corradi N."/>
        </authorList>
    </citation>
    <scope>NUCLEOTIDE SEQUENCE [LARGE SCALE GENOMIC DNA]</scope>
    <source>
        <strain evidence="12 13">A4</strain>
    </source>
</reference>
<dbReference type="Proteomes" id="UP000234323">
    <property type="component" value="Unassembled WGS sequence"/>
</dbReference>
<dbReference type="VEuPathDB" id="FungiDB:RhiirA1_500478"/>
<dbReference type="PANTHER" id="PTHR28204">
    <property type="entry name" value="MITOCHONDRIAL DISTRIBUTION AND MORPHOLOGY PROTEIN 12"/>
    <property type="match status" value="1"/>
</dbReference>
<feature type="compositionally biased region" description="Low complexity" evidence="10">
    <location>
        <begin position="209"/>
        <end position="233"/>
    </location>
</feature>
<dbReference type="EMBL" id="LLXI01000003">
    <property type="protein sequence ID" value="PKY37430.1"/>
    <property type="molecule type" value="Genomic_DNA"/>
</dbReference>
<evidence type="ECO:0000313" key="12">
    <source>
        <dbReference type="EMBL" id="PKY37430.1"/>
    </source>
</evidence>